<dbReference type="Gene3D" id="1.10.630.10">
    <property type="entry name" value="Cytochrome P450"/>
    <property type="match status" value="1"/>
</dbReference>
<dbReference type="EMBL" id="QUQM01000007">
    <property type="protein sequence ID" value="KAA8645424.1"/>
    <property type="molecule type" value="Genomic_DNA"/>
</dbReference>
<reference evidence="6 7" key="1">
    <citation type="submission" date="2019-08" db="EMBL/GenBank/DDBJ databases">
        <title>The genome sequence of a newly discovered highly antifungal drug resistant Aspergillus species, Aspergillus tanneri NIH 1004.</title>
        <authorList>
            <person name="Mounaud S."/>
            <person name="Singh I."/>
            <person name="Joardar V."/>
            <person name="Pakala S."/>
            <person name="Pakala S."/>
            <person name="Venepally P."/>
            <person name="Chung J.K."/>
            <person name="Losada L."/>
            <person name="Nierman W.C."/>
        </authorList>
    </citation>
    <scope>NUCLEOTIDE SEQUENCE [LARGE SCALE GENOMIC DNA]</scope>
    <source>
        <strain evidence="6 7">NIH1004</strain>
    </source>
</reference>
<dbReference type="GO" id="GO:0005506">
    <property type="term" value="F:iron ion binding"/>
    <property type="evidence" value="ECO:0007669"/>
    <property type="project" value="InterPro"/>
</dbReference>
<name>A0A5M9MJ73_9EURO</name>
<sequence>MFLQLLGLLALAYLVWGLVTVEINYRRASAMGIPLVRLYVDPQNSLWMVFEPIVWPWLERLPINWRNYSFGRYSRRGWYFADRGESHQRYGPIWAIVTPRDIYINVADSEAIHDIFQRRADFIRPSKMYKVLEVYGPCISTASWVDWPRHRKFLATPFNERVMSFVWDESVEQTRHMVDIWTSSSDNNSQIPSVAKDTRTLSLNVLAATGFRKSMPFHSSASSCRSNKNTVDKDDRNESVGYRDALQTVLDNCILLMLIPRKWLTLSFAPRSWHQLAKAADDFQQYMVRMLDEETKALNKGKAGTGGLMTSFVRAMDLKQKEDAQGKKGTSGSPPKGLAVDEIFGNIFVINFAGHDTTANTLSFGVLLLAAYPEIQDWVAEELHALDDDIKGHYADLFPRLSRCRAVMLETLRLFPPIMSLPKWTSDQPQQLKVGERTIIVPSNVGVHPSLLDMHIHPQYWEDPMAWKPSRWVTTEAAIGVTEQVISPPLCKYFPWSDGPQNCPGRDTRKGSRYDEGC</sequence>
<evidence type="ECO:0000256" key="2">
    <source>
        <dbReference type="ARBA" id="ARBA00023002"/>
    </source>
</evidence>
<evidence type="ECO:0008006" key="8">
    <source>
        <dbReference type="Google" id="ProtNLM"/>
    </source>
</evidence>
<comment type="caution">
    <text evidence="6">The sequence shown here is derived from an EMBL/GenBank/DDBJ whole genome shotgun (WGS) entry which is preliminary data.</text>
</comment>
<evidence type="ECO:0000256" key="1">
    <source>
        <dbReference type="ARBA" id="ARBA00010617"/>
    </source>
</evidence>
<dbReference type="GO" id="GO:0020037">
    <property type="term" value="F:heme binding"/>
    <property type="evidence" value="ECO:0007669"/>
    <property type="project" value="InterPro"/>
</dbReference>
<feature type="binding site" description="axial binding residue" evidence="4">
    <location>
        <position position="503"/>
    </location>
    <ligand>
        <name>heme</name>
        <dbReference type="ChEBI" id="CHEBI:30413"/>
    </ligand>
    <ligandPart>
        <name>Fe</name>
        <dbReference type="ChEBI" id="CHEBI:18248"/>
    </ligandPart>
</feature>
<dbReference type="SUPFAM" id="SSF48264">
    <property type="entry name" value="Cytochrome P450"/>
    <property type="match status" value="1"/>
</dbReference>
<evidence type="ECO:0000256" key="4">
    <source>
        <dbReference type="PIRSR" id="PIRSR602401-1"/>
    </source>
</evidence>
<dbReference type="InterPro" id="IPR001128">
    <property type="entry name" value="Cyt_P450"/>
</dbReference>
<dbReference type="PANTHER" id="PTHR24305:SF223">
    <property type="entry name" value="CYTOCHROME P450-DIT2"/>
    <property type="match status" value="1"/>
</dbReference>
<comment type="similarity">
    <text evidence="1">Belongs to the cytochrome P450 family.</text>
</comment>
<gene>
    <name evidence="6" type="ORF">ATNIH1004_006843</name>
</gene>
<accession>A0A5M9MJ73</accession>
<dbReference type="InterPro" id="IPR002401">
    <property type="entry name" value="Cyt_P450_E_grp-I"/>
</dbReference>
<dbReference type="VEuPathDB" id="FungiDB:EYZ11_012230"/>
<dbReference type="Pfam" id="PF00067">
    <property type="entry name" value="p450"/>
    <property type="match status" value="1"/>
</dbReference>
<protein>
    <recommendedName>
        <fullName evidence="8">Cytochrome P450-dit2</fullName>
    </recommendedName>
</protein>
<comment type="cofactor">
    <cofactor evidence="4">
        <name>heme</name>
        <dbReference type="ChEBI" id="CHEBI:30413"/>
    </cofactor>
</comment>
<keyword evidence="4" id="KW-0408">Iron</keyword>
<dbReference type="Proteomes" id="UP000324241">
    <property type="component" value="Unassembled WGS sequence"/>
</dbReference>
<dbReference type="GO" id="GO:0016705">
    <property type="term" value="F:oxidoreductase activity, acting on paired donors, with incorporation or reduction of molecular oxygen"/>
    <property type="evidence" value="ECO:0007669"/>
    <property type="project" value="InterPro"/>
</dbReference>
<dbReference type="PANTHER" id="PTHR24305">
    <property type="entry name" value="CYTOCHROME P450"/>
    <property type="match status" value="1"/>
</dbReference>
<proteinExistence type="inferred from homology"/>
<dbReference type="AlphaFoldDB" id="A0A5M9MJ73"/>
<keyword evidence="2" id="KW-0560">Oxidoreductase</keyword>
<organism evidence="6 7">
    <name type="scientific">Aspergillus tanneri</name>
    <dbReference type="NCBI Taxonomy" id="1220188"/>
    <lineage>
        <taxon>Eukaryota</taxon>
        <taxon>Fungi</taxon>
        <taxon>Dikarya</taxon>
        <taxon>Ascomycota</taxon>
        <taxon>Pezizomycotina</taxon>
        <taxon>Eurotiomycetes</taxon>
        <taxon>Eurotiomycetidae</taxon>
        <taxon>Eurotiales</taxon>
        <taxon>Aspergillaceae</taxon>
        <taxon>Aspergillus</taxon>
        <taxon>Aspergillus subgen. Circumdati</taxon>
    </lineage>
</organism>
<dbReference type="InterPro" id="IPR036396">
    <property type="entry name" value="Cyt_P450_sf"/>
</dbReference>
<dbReference type="PRINTS" id="PR00385">
    <property type="entry name" value="P450"/>
</dbReference>
<dbReference type="OrthoDB" id="1470350at2759"/>
<evidence type="ECO:0000256" key="5">
    <source>
        <dbReference type="SAM" id="SignalP"/>
    </source>
</evidence>
<evidence type="ECO:0000256" key="3">
    <source>
        <dbReference type="ARBA" id="ARBA00023033"/>
    </source>
</evidence>
<keyword evidence="3" id="KW-0503">Monooxygenase</keyword>
<dbReference type="RefSeq" id="XP_033424785.1">
    <property type="nucleotide sequence ID" value="XM_033571470.1"/>
</dbReference>
<keyword evidence="4" id="KW-0349">Heme</keyword>
<dbReference type="CDD" id="cd11070">
    <property type="entry name" value="CYP56-like"/>
    <property type="match status" value="1"/>
</dbReference>
<feature type="signal peptide" evidence="5">
    <location>
        <begin position="1"/>
        <end position="17"/>
    </location>
</feature>
<feature type="chain" id="PRO_5024418497" description="Cytochrome P450-dit2" evidence="5">
    <location>
        <begin position="18"/>
        <end position="518"/>
    </location>
</feature>
<keyword evidence="4" id="KW-0479">Metal-binding</keyword>
<evidence type="ECO:0000313" key="7">
    <source>
        <dbReference type="Proteomes" id="UP000324241"/>
    </source>
</evidence>
<dbReference type="GeneID" id="54329545"/>
<keyword evidence="5" id="KW-0732">Signal</keyword>
<dbReference type="GO" id="GO:0004497">
    <property type="term" value="F:monooxygenase activity"/>
    <property type="evidence" value="ECO:0007669"/>
    <property type="project" value="UniProtKB-KW"/>
</dbReference>
<dbReference type="PRINTS" id="PR00463">
    <property type="entry name" value="EP450I"/>
</dbReference>
<evidence type="ECO:0000313" key="6">
    <source>
        <dbReference type="EMBL" id="KAA8645424.1"/>
    </source>
</evidence>
<dbReference type="InterPro" id="IPR050121">
    <property type="entry name" value="Cytochrome_P450_monoxygenase"/>
</dbReference>